<feature type="transmembrane region" description="Helical" evidence="13">
    <location>
        <begin position="199"/>
        <end position="217"/>
    </location>
</feature>
<evidence type="ECO:0000256" key="3">
    <source>
        <dbReference type="ARBA" id="ARBA00022692"/>
    </source>
</evidence>
<organism evidence="14 15">
    <name type="scientific">Castellaniella denitrificans</name>
    <dbReference type="NCBI Taxonomy" id="56119"/>
    <lineage>
        <taxon>Bacteria</taxon>
        <taxon>Pseudomonadati</taxon>
        <taxon>Pseudomonadota</taxon>
        <taxon>Betaproteobacteria</taxon>
        <taxon>Burkholderiales</taxon>
        <taxon>Alcaligenaceae</taxon>
        <taxon>Castellaniella</taxon>
    </lineage>
</organism>
<evidence type="ECO:0000256" key="13">
    <source>
        <dbReference type="SAM" id="Phobius"/>
    </source>
</evidence>
<dbReference type="Pfam" id="PF02628">
    <property type="entry name" value="COX15-CtaA"/>
    <property type="match status" value="1"/>
</dbReference>
<keyword evidence="3 13" id="KW-0812">Transmembrane</keyword>
<feature type="transmembrane region" description="Helical" evidence="13">
    <location>
        <begin position="157"/>
        <end position="179"/>
    </location>
</feature>
<evidence type="ECO:0000256" key="10">
    <source>
        <dbReference type="ARBA" id="ARBA00023157"/>
    </source>
</evidence>
<evidence type="ECO:0000256" key="12">
    <source>
        <dbReference type="SAM" id="MobiDB-lite"/>
    </source>
</evidence>
<evidence type="ECO:0000313" key="14">
    <source>
        <dbReference type="EMBL" id="MCZ4328857.1"/>
    </source>
</evidence>
<feature type="region of interest" description="Disordered" evidence="12">
    <location>
        <begin position="357"/>
        <end position="379"/>
    </location>
</feature>
<keyword evidence="6" id="KW-0560">Oxidoreductase</keyword>
<feature type="transmembrane region" description="Helical" evidence="13">
    <location>
        <begin position="102"/>
        <end position="121"/>
    </location>
</feature>
<keyword evidence="4" id="KW-0479">Metal-binding</keyword>
<comment type="caution">
    <text evidence="14">The sequence shown here is derived from an EMBL/GenBank/DDBJ whole genome shotgun (WGS) entry which is preliminary data.</text>
</comment>
<evidence type="ECO:0000256" key="6">
    <source>
        <dbReference type="ARBA" id="ARBA00023002"/>
    </source>
</evidence>
<evidence type="ECO:0000256" key="4">
    <source>
        <dbReference type="ARBA" id="ARBA00022723"/>
    </source>
</evidence>
<dbReference type="PANTHER" id="PTHR35457:SF1">
    <property type="entry name" value="HEME A SYNTHASE"/>
    <property type="match status" value="1"/>
</dbReference>
<sequence>MSRIASAAVETPAAAPDAPAPDRTPGLLARYRKLVFLAWFLTLDLIMFGAFVRLTDSGLGCPDWPGCYGHFSPLGAGEHIRAALEAMPYGPVSAFKAWIEMIHRYAGAFLGLMIIAIALCAWRLRRLPGRSPALAGCVLVMVCVQGAFGAWTVTHRLMPLVVTTHLVLGMGLLALMTWLAAREKAHAPVPADPGAGRAWMILALAVLFLQVALGGWVSTNYAALACMDFPTCHGAWLPPMDFREGYALLRGLGQLSSGELISQDALTAIHWTHRNFAFLVIALLGALGWRWRRTPGLAGPARLLLALLALQLLTGLTTIFFQWPLLIAVIHNGGAAGLVLVGVTLLWRLSRAGKPAIPGRETHEPPRDRKSLEAPRMPI</sequence>
<keyword evidence="9 13" id="KW-0472">Membrane</keyword>
<feature type="transmembrane region" description="Helical" evidence="13">
    <location>
        <begin position="329"/>
        <end position="347"/>
    </location>
</feature>
<keyword evidence="2" id="KW-1003">Cell membrane</keyword>
<evidence type="ECO:0000256" key="9">
    <source>
        <dbReference type="ARBA" id="ARBA00023136"/>
    </source>
</evidence>
<feature type="transmembrane region" description="Helical" evidence="13">
    <location>
        <begin position="133"/>
        <end position="151"/>
    </location>
</feature>
<comment type="subcellular location">
    <subcellularLocation>
        <location evidence="1">Membrane</location>
        <topology evidence="1">Multi-pass membrane protein</topology>
    </subcellularLocation>
</comment>
<gene>
    <name evidence="14" type="ORF">O4H32_02665</name>
</gene>
<keyword evidence="10" id="KW-1015">Disulfide bond</keyword>
<proteinExistence type="predicted"/>
<evidence type="ECO:0000256" key="7">
    <source>
        <dbReference type="ARBA" id="ARBA00023004"/>
    </source>
</evidence>
<feature type="transmembrane region" description="Helical" evidence="13">
    <location>
        <begin position="303"/>
        <end position="323"/>
    </location>
</feature>
<name>A0ABT4M0M3_9BURK</name>
<evidence type="ECO:0000256" key="1">
    <source>
        <dbReference type="ARBA" id="ARBA00004141"/>
    </source>
</evidence>
<evidence type="ECO:0000256" key="5">
    <source>
        <dbReference type="ARBA" id="ARBA00022989"/>
    </source>
</evidence>
<dbReference type="PANTHER" id="PTHR35457">
    <property type="entry name" value="HEME A SYNTHASE"/>
    <property type="match status" value="1"/>
</dbReference>
<protein>
    <submittedName>
        <fullName evidence="14">COX15/CtaA family protein</fullName>
    </submittedName>
</protein>
<evidence type="ECO:0000256" key="8">
    <source>
        <dbReference type="ARBA" id="ARBA00023133"/>
    </source>
</evidence>
<feature type="transmembrane region" description="Helical" evidence="13">
    <location>
        <begin position="275"/>
        <end position="291"/>
    </location>
</feature>
<evidence type="ECO:0000313" key="15">
    <source>
        <dbReference type="Proteomes" id="UP001068379"/>
    </source>
</evidence>
<evidence type="ECO:0000256" key="11">
    <source>
        <dbReference type="ARBA" id="ARBA00023444"/>
    </source>
</evidence>
<dbReference type="EMBL" id="JAPWHE010000001">
    <property type="protein sequence ID" value="MCZ4328857.1"/>
    <property type="molecule type" value="Genomic_DNA"/>
</dbReference>
<comment type="pathway">
    <text evidence="11">Porphyrin-containing compound metabolism.</text>
</comment>
<dbReference type="InterPro" id="IPR003780">
    <property type="entry name" value="COX15/CtaA_fam"/>
</dbReference>
<keyword evidence="15" id="KW-1185">Reference proteome</keyword>
<dbReference type="RefSeq" id="WP_269356437.1">
    <property type="nucleotide sequence ID" value="NZ_JAPWHE010000001.1"/>
</dbReference>
<keyword evidence="8" id="KW-0350">Heme biosynthesis</keyword>
<accession>A0ABT4M0M3</accession>
<keyword evidence="7" id="KW-0408">Iron</keyword>
<feature type="transmembrane region" description="Helical" evidence="13">
    <location>
        <begin position="34"/>
        <end position="54"/>
    </location>
</feature>
<dbReference type="Proteomes" id="UP001068379">
    <property type="component" value="Unassembled WGS sequence"/>
</dbReference>
<evidence type="ECO:0000256" key="2">
    <source>
        <dbReference type="ARBA" id="ARBA00022475"/>
    </source>
</evidence>
<keyword evidence="5 13" id="KW-1133">Transmembrane helix</keyword>
<dbReference type="InterPro" id="IPR050450">
    <property type="entry name" value="COX15/CtaA_HemeA_synthase"/>
</dbReference>
<feature type="compositionally biased region" description="Basic and acidic residues" evidence="12">
    <location>
        <begin position="360"/>
        <end position="373"/>
    </location>
</feature>
<reference evidence="14" key="1">
    <citation type="submission" date="2022-12" db="EMBL/GenBank/DDBJ databases">
        <title>Bacterial isolates from different developmental stages of Nematostella vectensis.</title>
        <authorList>
            <person name="Fraune S."/>
        </authorList>
    </citation>
    <scope>NUCLEOTIDE SEQUENCE</scope>
    <source>
        <strain evidence="14">G21619-S1</strain>
    </source>
</reference>